<dbReference type="Proteomes" id="UP001280121">
    <property type="component" value="Unassembled WGS sequence"/>
</dbReference>
<keyword evidence="2" id="KW-1185">Reference proteome</keyword>
<protein>
    <recommendedName>
        <fullName evidence="3">F-box domain-containing protein</fullName>
    </recommendedName>
</protein>
<evidence type="ECO:0008006" key="3">
    <source>
        <dbReference type="Google" id="ProtNLM"/>
    </source>
</evidence>
<comment type="caution">
    <text evidence="1">The sequence shown here is derived from an EMBL/GenBank/DDBJ whole genome shotgun (WGS) entry which is preliminary data.</text>
</comment>
<reference evidence="1" key="1">
    <citation type="journal article" date="2023" name="Plant J.">
        <title>Genome sequences and population genomics provide insights into the demographic history, inbreeding, and mutation load of two 'living fossil' tree species of Dipteronia.</title>
        <authorList>
            <person name="Feng Y."/>
            <person name="Comes H.P."/>
            <person name="Chen J."/>
            <person name="Zhu S."/>
            <person name="Lu R."/>
            <person name="Zhang X."/>
            <person name="Li P."/>
            <person name="Qiu J."/>
            <person name="Olsen K.M."/>
            <person name="Qiu Y."/>
        </authorList>
    </citation>
    <scope>NUCLEOTIDE SEQUENCE</scope>
    <source>
        <strain evidence="1">KIB01</strain>
    </source>
</reference>
<name>A0AAE0CM38_9ROSI</name>
<gene>
    <name evidence="1" type="ORF">Ddye_009223</name>
</gene>
<accession>A0AAE0CM38</accession>
<evidence type="ECO:0000313" key="2">
    <source>
        <dbReference type="Proteomes" id="UP001280121"/>
    </source>
</evidence>
<proteinExistence type="predicted"/>
<dbReference type="EMBL" id="JANJYI010000003">
    <property type="protein sequence ID" value="KAK2656171.1"/>
    <property type="molecule type" value="Genomic_DNA"/>
</dbReference>
<dbReference type="AlphaFoldDB" id="A0AAE0CM38"/>
<evidence type="ECO:0000313" key="1">
    <source>
        <dbReference type="EMBL" id="KAK2656171.1"/>
    </source>
</evidence>
<organism evidence="1 2">
    <name type="scientific">Dipteronia dyeriana</name>
    <dbReference type="NCBI Taxonomy" id="168575"/>
    <lineage>
        <taxon>Eukaryota</taxon>
        <taxon>Viridiplantae</taxon>
        <taxon>Streptophyta</taxon>
        <taxon>Embryophyta</taxon>
        <taxon>Tracheophyta</taxon>
        <taxon>Spermatophyta</taxon>
        <taxon>Magnoliopsida</taxon>
        <taxon>eudicotyledons</taxon>
        <taxon>Gunneridae</taxon>
        <taxon>Pentapetalae</taxon>
        <taxon>rosids</taxon>
        <taxon>malvids</taxon>
        <taxon>Sapindales</taxon>
        <taxon>Sapindaceae</taxon>
        <taxon>Hippocastanoideae</taxon>
        <taxon>Acereae</taxon>
        <taxon>Dipteronia</taxon>
    </lineage>
</organism>
<sequence length="175" mass="19977">MTKSLSIDNIKLEVMEVQSSDVEIKLGGVMTATTDSTPIDYEIGRTPTTNKKKQKMESFWCNLPGNVLISIIERLCYVHQIYFLAICTDWRTKIYGSVRHSDNFPWILAAVAAKDDILSRKFVSNSNQCYLYDPIHKQKYAVEKEILVGAQIHASKFGWLLLSRNTSDRPRKLSS</sequence>